<dbReference type="Proteomes" id="UP000265520">
    <property type="component" value="Unassembled WGS sequence"/>
</dbReference>
<keyword evidence="2" id="KW-1185">Reference proteome</keyword>
<evidence type="ECO:0000313" key="2">
    <source>
        <dbReference type="Proteomes" id="UP000265520"/>
    </source>
</evidence>
<accession>A0A392VK33</accession>
<feature type="non-terminal residue" evidence="1">
    <location>
        <position position="20"/>
    </location>
</feature>
<reference evidence="1 2" key="1">
    <citation type="journal article" date="2018" name="Front. Plant Sci.">
        <title>Red Clover (Trifolium pratense) and Zigzag Clover (T. medium) - A Picture of Genomic Similarities and Differences.</title>
        <authorList>
            <person name="Dluhosova J."/>
            <person name="Istvanek J."/>
            <person name="Nedelnik J."/>
            <person name="Repkova J."/>
        </authorList>
    </citation>
    <scope>NUCLEOTIDE SEQUENCE [LARGE SCALE GENOMIC DNA]</scope>
    <source>
        <strain evidence="2">cv. 10/8</strain>
        <tissue evidence="1">Leaf</tissue>
    </source>
</reference>
<name>A0A392VK33_9FABA</name>
<protein>
    <submittedName>
        <fullName evidence="1">Uncharacterized protein</fullName>
    </submittedName>
</protein>
<evidence type="ECO:0000313" key="1">
    <source>
        <dbReference type="EMBL" id="MCI88768.1"/>
    </source>
</evidence>
<proteinExistence type="predicted"/>
<dbReference type="EMBL" id="LXQA011201858">
    <property type="protein sequence ID" value="MCI88768.1"/>
    <property type="molecule type" value="Genomic_DNA"/>
</dbReference>
<organism evidence="1 2">
    <name type="scientific">Trifolium medium</name>
    <dbReference type="NCBI Taxonomy" id="97028"/>
    <lineage>
        <taxon>Eukaryota</taxon>
        <taxon>Viridiplantae</taxon>
        <taxon>Streptophyta</taxon>
        <taxon>Embryophyta</taxon>
        <taxon>Tracheophyta</taxon>
        <taxon>Spermatophyta</taxon>
        <taxon>Magnoliopsida</taxon>
        <taxon>eudicotyledons</taxon>
        <taxon>Gunneridae</taxon>
        <taxon>Pentapetalae</taxon>
        <taxon>rosids</taxon>
        <taxon>fabids</taxon>
        <taxon>Fabales</taxon>
        <taxon>Fabaceae</taxon>
        <taxon>Papilionoideae</taxon>
        <taxon>50 kb inversion clade</taxon>
        <taxon>NPAAA clade</taxon>
        <taxon>Hologalegina</taxon>
        <taxon>IRL clade</taxon>
        <taxon>Trifolieae</taxon>
        <taxon>Trifolium</taxon>
    </lineage>
</organism>
<comment type="caution">
    <text evidence="1">The sequence shown here is derived from an EMBL/GenBank/DDBJ whole genome shotgun (WGS) entry which is preliminary data.</text>
</comment>
<sequence length="20" mass="2206">MKIEIPACWRKDAAQDATAS</sequence>
<dbReference type="AlphaFoldDB" id="A0A392VK33"/>